<accession>A0A814K9I6</accession>
<keyword evidence="5" id="KW-1185">Reference proteome</keyword>
<evidence type="ECO:0000259" key="3">
    <source>
        <dbReference type="PROSITE" id="PS50948"/>
    </source>
</evidence>
<sequence>MLIKFMSFVLLALSVNKISCNTKNMQFIKFTNSAKFSTKNENFLIRTLKVNSLLECGIFCSKITNCYIFSFYIEIDSNFNCKLFPLSVNFDLINNSEDNSNYLIYLNFEKIKNIKIALNLFDNIYTFGEPESKKQNSTLKNTTYITSTITNESTRSEFRADSAYDFNCINGQCVCKDNSSYFSNNQNKCLKCRNGWSPYKNICYRVFSDQLRWSDYNNWCSLLKSRMIMPQDDDKFQFFKKKAEELSKLTKKQRTWVAAVLDQTKVYRWVNNAEVKKSFINPQDIPFADACVAYYQNINTLLSATSCLALSFGICEYSE</sequence>
<dbReference type="CDD" id="cd00037">
    <property type="entry name" value="CLECT"/>
    <property type="match status" value="1"/>
</dbReference>
<keyword evidence="1" id="KW-0732">Signal</keyword>
<dbReference type="PROSITE" id="PS50948">
    <property type="entry name" value="PAN"/>
    <property type="match status" value="1"/>
</dbReference>
<dbReference type="SMART" id="SM00034">
    <property type="entry name" value="CLECT"/>
    <property type="match status" value="1"/>
</dbReference>
<dbReference type="AlphaFoldDB" id="A0A814K9I6"/>
<gene>
    <name evidence="4" type="ORF">OXX778_LOCUS18701</name>
</gene>
<evidence type="ECO:0000313" key="4">
    <source>
        <dbReference type="EMBL" id="CAF1048387.1"/>
    </source>
</evidence>
<dbReference type="InterPro" id="IPR016187">
    <property type="entry name" value="CTDL_fold"/>
</dbReference>
<dbReference type="SUPFAM" id="SSF56436">
    <property type="entry name" value="C-type lectin-like"/>
    <property type="match status" value="1"/>
</dbReference>
<dbReference type="InterPro" id="IPR003609">
    <property type="entry name" value="Pan_app"/>
</dbReference>
<dbReference type="OrthoDB" id="7357196at2759"/>
<evidence type="ECO:0008006" key="6">
    <source>
        <dbReference type="Google" id="ProtNLM"/>
    </source>
</evidence>
<dbReference type="Gene3D" id="3.10.100.10">
    <property type="entry name" value="Mannose-Binding Protein A, subunit A"/>
    <property type="match status" value="1"/>
</dbReference>
<evidence type="ECO:0000313" key="5">
    <source>
        <dbReference type="Proteomes" id="UP000663879"/>
    </source>
</evidence>
<feature type="domain" description="Apple" evidence="3">
    <location>
        <begin position="20"/>
        <end position="107"/>
    </location>
</feature>
<dbReference type="PROSITE" id="PS50041">
    <property type="entry name" value="C_TYPE_LECTIN_2"/>
    <property type="match status" value="1"/>
</dbReference>
<feature type="chain" id="PRO_5032759469" description="C-type lectin domain-containing protein" evidence="1">
    <location>
        <begin position="21"/>
        <end position="319"/>
    </location>
</feature>
<dbReference type="Proteomes" id="UP000663879">
    <property type="component" value="Unassembled WGS sequence"/>
</dbReference>
<dbReference type="EMBL" id="CAJNOC010005301">
    <property type="protein sequence ID" value="CAF1048387.1"/>
    <property type="molecule type" value="Genomic_DNA"/>
</dbReference>
<name>A0A814K9I6_9BILA</name>
<dbReference type="InterPro" id="IPR001304">
    <property type="entry name" value="C-type_lectin-like"/>
</dbReference>
<organism evidence="4 5">
    <name type="scientific">Brachionus calyciflorus</name>
    <dbReference type="NCBI Taxonomy" id="104777"/>
    <lineage>
        <taxon>Eukaryota</taxon>
        <taxon>Metazoa</taxon>
        <taxon>Spiralia</taxon>
        <taxon>Gnathifera</taxon>
        <taxon>Rotifera</taxon>
        <taxon>Eurotatoria</taxon>
        <taxon>Monogononta</taxon>
        <taxon>Pseudotrocha</taxon>
        <taxon>Ploima</taxon>
        <taxon>Brachionidae</taxon>
        <taxon>Brachionus</taxon>
    </lineage>
</organism>
<proteinExistence type="predicted"/>
<feature type="signal peptide" evidence="1">
    <location>
        <begin position="1"/>
        <end position="20"/>
    </location>
</feature>
<reference evidence="4" key="1">
    <citation type="submission" date="2021-02" db="EMBL/GenBank/DDBJ databases">
        <authorList>
            <person name="Nowell W R."/>
        </authorList>
    </citation>
    <scope>NUCLEOTIDE SEQUENCE</scope>
    <source>
        <strain evidence="4">Ploen Becks lab</strain>
    </source>
</reference>
<dbReference type="InterPro" id="IPR016186">
    <property type="entry name" value="C-type_lectin-like/link_sf"/>
</dbReference>
<comment type="caution">
    <text evidence="4">The sequence shown here is derived from an EMBL/GenBank/DDBJ whole genome shotgun (WGS) entry which is preliminary data.</text>
</comment>
<protein>
    <recommendedName>
        <fullName evidence="6">C-type lectin domain-containing protein</fullName>
    </recommendedName>
</protein>
<evidence type="ECO:0000259" key="2">
    <source>
        <dbReference type="PROSITE" id="PS50041"/>
    </source>
</evidence>
<feature type="domain" description="C-type lectin" evidence="2">
    <location>
        <begin position="199"/>
        <end position="316"/>
    </location>
</feature>
<evidence type="ECO:0000256" key="1">
    <source>
        <dbReference type="SAM" id="SignalP"/>
    </source>
</evidence>